<evidence type="ECO:0000313" key="1">
    <source>
        <dbReference type="EMBL" id="EOR70646.1"/>
    </source>
</evidence>
<dbReference type="EMBL" id="AOSG01000062">
    <property type="protein sequence ID" value="EOR70646.1"/>
    <property type="molecule type" value="Genomic_DNA"/>
</dbReference>
<dbReference type="SUPFAM" id="SSF55399">
    <property type="entry name" value="Subtilisin inhibitor"/>
    <property type="match status" value="1"/>
</dbReference>
<accession>A0A9P2T8F4</accession>
<dbReference type="GO" id="GO:0004867">
    <property type="term" value="F:serine-type endopeptidase inhibitor activity"/>
    <property type="evidence" value="ECO:0007669"/>
    <property type="project" value="InterPro"/>
</dbReference>
<name>A0A9P2T8F4_THEFU</name>
<gene>
    <name evidence="1" type="ORF">TM51_11636</name>
</gene>
<comment type="caution">
    <text evidence="1">The sequence shown here is derived from an EMBL/GenBank/DDBJ whole genome shotgun (WGS) entry which is preliminary data.</text>
</comment>
<dbReference type="AlphaFoldDB" id="A0A9P2T8F4"/>
<keyword evidence="2" id="KW-1185">Reference proteome</keyword>
<dbReference type="InterPro" id="IPR036819">
    <property type="entry name" value="Subtilisin_inhibitor-like_sf"/>
</dbReference>
<evidence type="ECO:0000313" key="2">
    <source>
        <dbReference type="Proteomes" id="UP000014184"/>
    </source>
</evidence>
<dbReference type="Gene3D" id="3.30.350.10">
    <property type="entry name" value="Subtilisin inhibitor-like"/>
    <property type="match status" value="1"/>
</dbReference>
<evidence type="ECO:0008006" key="3">
    <source>
        <dbReference type="Google" id="ProtNLM"/>
    </source>
</evidence>
<organism evidence="1 2">
    <name type="scientific">Thermobifida fusca TM51</name>
    <dbReference type="NCBI Taxonomy" id="1169414"/>
    <lineage>
        <taxon>Bacteria</taxon>
        <taxon>Bacillati</taxon>
        <taxon>Actinomycetota</taxon>
        <taxon>Actinomycetes</taxon>
        <taxon>Streptosporangiales</taxon>
        <taxon>Nocardiopsidaceae</taxon>
        <taxon>Thermobifida</taxon>
    </lineage>
</organism>
<protein>
    <recommendedName>
        <fullName evidence="3">Subtilisin inhibitor domain-containing protein</fullName>
    </recommendedName>
</protein>
<dbReference type="Proteomes" id="UP000014184">
    <property type="component" value="Unassembled WGS sequence"/>
</dbReference>
<reference evidence="1 2" key="1">
    <citation type="journal article" date="2013" name="Genome Announc.">
        <title>Draft Genome Sequence of the Lignocellulose Decomposer Thermobifida fusca Strain TM51.</title>
        <authorList>
            <person name="Toth A."/>
            <person name="Barna T."/>
            <person name="Nagy I."/>
            <person name="Horvath B."/>
            <person name="Nagy I."/>
            <person name="Tancsics A."/>
            <person name="Kriszt B."/>
            <person name="Baka E."/>
            <person name="Fekete C."/>
            <person name="Kukolya J."/>
        </authorList>
    </citation>
    <scope>NUCLEOTIDE SEQUENCE [LARGE SCALE GENOMIC DNA]</scope>
    <source>
        <strain evidence="1 2">TM51</strain>
    </source>
</reference>
<proteinExistence type="predicted"/>
<sequence>MAMSKLGVRGNSLTTVGTAVLGSLCLGGAVVYTAVVGASFAAESGIRTEAAAQTMSGLSELPEPPVATLEVRVDDGEEIYEQQLHCSGDPLTDPEACAQLAANSEEDDKAGPFEEVAPGAICADTVYGPETAVISGVWNGVAIDTEVTRVDSCEEARWQRLKPLVEPQE</sequence>